<keyword evidence="1" id="KW-1133">Transmembrane helix</keyword>
<evidence type="ECO:0000256" key="1">
    <source>
        <dbReference type="SAM" id="Phobius"/>
    </source>
</evidence>
<name>A0A7J9S9E2_METMI</name>
<sequence>MKITTLAAIFGISVFQLYRIKEDYEEHKSVKKLRNGILGWLIGLFIAILIISMF</sequence>
<reference evidence="2 3" key="1">
    <citation type="submission" date="2020-08" db="EMBL/GenBank/DDBJ databases">
        <title>Genomic Encyclopedia of Type Strains, Phase IV (KMG-V): Genome sequencing to study the core and pangenomes of soil and plant-associated prokaryotes.</title>
        <authorList>
            <person name="Whitman W."/>
        </authorList>
    </citation>
    <scope>NUCLEOTIDE SEQUENCE [LARGE SCALE GENOMIC DNA]</scope>
    <source>
        <strain evidence="2 3">C11</strain>
    </source>
</reference>
<keyword evidence="1" id="KW-0812">Transmembrane</keyword>
<comment type="caution">
    <text evidence="2">The sequence shown here is derived from an EMBL/GenBank/DDBJ whole genome shotgun (WGS) entry which is preliminary data.</text>
</comment>
<gene>
    <name evidence="2" type="ORF">HNP92_001816</name>
</gene>
<dbReference type="EMBL" id="JACHEC010000003">
    <property type="protein sequence ID" value="MBB6402494.1"/>
    <property type="molecule type" value="Genomic_DNA"/>
</dbReference>
<dbReference type="Proteomes" id="UP000536195">
    <property type="component" value="Unassembled WGS sequence"/>
</dbReference>
<dbReference type="RefSeq" id="WP_184230895.1">
    <property type="nucleotide sequence ID" value="NZ_JACHEC010000003.1"/>
</dbReference>
<evidence type="ECO:0000313" key="2">
    <source>
        <dbReference type="EMBL" id="MBB6402494.1"/>
    </source>
</evidence>
<dbReference type="AlphaFoldDB" id="A0A7J9S9E2"/>
<evidence type="ECO:0000313" key="3">
    <source>
        <dbReference type="Proteomes" id="UP000536195"/>
    </source>
</evidence>
<organism evidence="2 3">
    <name type="scientific">Methanococcus maripaludis</name>
    <name type="common">Methanococcus deltae</name>
    <dbReference type="NCBI Taxonomy" id="39152"/>
    <lineage>
        <taxon>Archaea</taxon>
        <taxon>Methanobacteriati</taxon>
        <taxon>Methanobacteriota</taxon>
        <taxon>Methanomada group</taxon>
        <taxon>Methanococci</taxon>
        <taxon>Methanococcales</taxon>
        <taxon>Methanococcaceae</taxon>
        <taxon>Methanococcus</taxon>
    </lineage>
</organism>
<keyword evidence="1" id="KW-0472">Membrane</keyword>
<protein>
    <submittedName>
        <fullName evidence="2">Uncharacterized protein</fullName>
    </submittedName>
</protein>
<feature type="transmembrane region" description="Helical" evidence="1">
    <location>
        <begin position="35"/>
        <end position="53"/>
    </location>
</feature>
<proteinExistence type="predicted"/>
<accession>A0A7J9S9E2</accession>